<feature type="transmembrane region" description="Helical" evidence="2">
    <location>
        <begin position="286"/>
        <end position="307"/>
    </location>
</feature>
<feature type="compositionally biased region" description="Low complexity" evidence="1">
    <location>
        <begin position="331"/>
        <end position="342"/>
    </location>
</feature>
<dbReference type="Proteomes" id="UP000199161">
    <property type="component" value="Unassembled WGS sequence"/>
</dbReference>
<evidence type="ECO:0000313" key="4">
    <source>
        <dbReference type="EMBL" id="SFC18262.1"/>
    </source>
</evidence>
<proteinExistence type="predicted"/>
<evidence type="ECO:0000259" key="3">
    <source>
        <dbReference type="Pfam" id="PF02517"/>
    </source>
</evidence>
<reference evidence="5" key="1">
    <citation type="submission" date="2016-10" db="EMBL/GenBank/DDBJ databases">
        <authorList>
            <person name="Varghese N."/>
            <person name="Submissions S."/>
        </authorList>
    </citation>
    <scope>NUCLEOTIDE SEQUENCE [LARGE SCALE GENOMIC DNA]</scope>
    <source>
        <strain evidence="5">DSM 13078</strain>
    </source>
</reference>
<feature type="transmembrane region" description="Helical" evidence="2">
    <location>
        <begin position="135"/>
        <end position="161"/>
    </location>
</feature>
<feature type="transmembrane region" description="Helical" evidence="2">
    <location>
        <begin position="218"/>
        <end position="237"/>
    </location>
</feature>
<dbReference type="RefSeq" id="WP_245758033.1">
    <property type="nucleotide sequence ID" value="NZ_FOKW01000005.1"/>
</dbReference>
<feature type="transmembrane region" description="Helical" evidence="2">
    <location>
        <begin position="22"/>
        <end position="45"/>
    </location>
</feature>
<feature type="domain" description="CAAX prenyl protease 2/Lysostaphin resistance protein A-like" evidence="3">
    <location>
        <begin position="150"/>
        <end position="253"/>
    </location>
</feature>
<feature type="transmembrane region" description="Helical" evidence="2">
    <location>
        <begin position="182"/>
        <end position="206"/>
    </location>
</feature>
<dbReference type="EMBL" id="FOKW01000005">
    <property type="protein sequence ID" value="SFC18262.1"/>
    <property type="molecule type" value="Genomic_DNA"/>
</dbReference>
<feature type="transmembrane region" description="Helical" evidence="2">
    <location>
        <begin position="65"/>
        <end position="83"/>
    </location>
</feature>
<keyword evidence="5" id="KW-1185">Reference proteome</keyword>
<gene>
    <name evidence="4" type="ORF">SAMN05444422_105162</name>
</gene>
<keyword evidence="2" id="KW-0812">Transmembrane</keyword>
<name>A0A1I1H3Z2_NATHA</name>
<dbReference type="InterPro" id="IPR003675">
    <property type="entry name" value="Rce1/LyrA-like_dom"/>
</dbReference>
<feature type="transmembrane region" description="Helical" evidence="2">
    <location>
        <begin position="103"/>
        <end position="129"/>
    </location>
</feature>
<organism evidence="4 5">
    <name type="scientific">Natronobacterium haloterrestre</name>
    <name type="common">Halobiforma haloterrestris</name>
    <dbReference type="NCBI Taxonomy" id="148448"/>
    <lineage>
        <taxon>Archaea</taxon>
        <taxon>Methanobacteriati</taxon>
        <taxon>Methanobacteriota</taxon>
        <taxon>Stenosarchaea group</taxon>
        <taxon>Halobacteria</taxon>
        <taxon>Halobacteriales</taxon>
        <taxon>Natrialbaceae</taxon>
        <taxon>Natronobacterium</taxon>
    </lineage>
</organism>
<dbReference type="GO" id="GO:0004175">
    <property type="term" value="F:endopeptidase activity"/>
    <property type="evidence" value="ECO:0007669"/>
    <property type="project" value="UniProtKB-ARBA"/>
</dbReference>
<evidence type="ECO:0000256" key="2">
    <source>
        <dbReference type="SAM" id="Phobius"/>
    </source>
</evidence>
<sequence>MDSISNYLRAVLYGSRNDRPRALWRGLVPFLVMLGLTFVGMTVYVSVVGSVVRAWDLPFTRSHDLFVVGLIALGSFGAAFRLAKRIDRREYVEYGLENSCSWWTDLVGGLLIGFGMAAIPSIVGVALGYGEVTEVFRAAAGTGVVVLGAFSLFGLLVNVVGEELLFRSVMLQNFAEGMATRSYPTTGAVTVALVGSSVVFGLYHIVFQGGGGYEGRSLALVISSALFGLVWGIAYMGTGKIALPLGMHLGYNVTNGLVLSIPPMAADATLPTLVVVGAIEEWFWESYALVALRTIVVLGLLFTWLLAVHGRVRIVEDIADPGTTGRASPKATDTAGSAGDDD</sequence>
<keyword evidence="2" id="KW-1133">Transmembrane helix</keyword>
<accession>A0A1I1H3Z2</accession>
<protein>
    <recommendedName>
        <fullName evidence="3">CAAX prenyl protease 2/Lysostaphin resistance protein A-like domain-containing protein</fullName>
    </recommendedName>
</protein>
<evidence type="ECO:0000256" key="1">
    <source>
        <dbReference type="SAM" id="MobiDB-lite"/>
    </source>
</evidence>
<dbReference type="Pfam" id="PF02517">
    <property type="entry name" value="Rce1-like"/>
    <property type="match status" value="1"/>
</dbReference>
<evidence type="ECO:0000313" key="5">
    <source>
        <dbReference type="Proteomes" id="UP000199161"/>
    </source>
</evidence>
<keyword evidence="2" id="KW-0472">Membrane</keyword>
<dbReference type="PANTHER" id="PTHR39430:SF1">
    <property type="entry name" value="PROTEASE"/>
    <property type="match status" value="1"/>
</dbReference>
<feature type="region of interest" description="Disordered" evidence="1">
    <location>
        <begin position="323"/>
        <end position="342"/>
    </location>
</feature>
<dbReference type="GO" id="GO:0080120">
    <property type="term" value="P:CAAX-box protein maturation"/>
    <property type="evidence" value="ECO:0007669"/>
    <property type="project" value="UniProtKB-ARBA"/>
</dbReference>
<dbReference type="PANTHER" id="PTHR39430">
    <property type="entry name" value="MEMBRANE-ASSOCIATED PROTEASE-RELATED"/>
    <property type="match status" value="1"/>
</dbReference>
<dbReference type="AlphaFoldDB" id="A0A1I1H3Z2"/>